<evidence type="ECO:0000256" key="11">
    <source>
        <dbReference type="PIRSR" id="PIRSR038928-2"/>
    </source>
</evidence>
<dbReference type="STRING" id="1195236.CTER_2113"/>
<dbReference type="GO" id="GO:0042542">
    <property type="term" value="P:response to hydrogen peroxide"/>
    <property type="evidence" value="ECO:0007669"/>
    <property type="project" value="TreeGrafter"/>
</dbReference>
<dbReference type="eggNOG" id="COG0753">
    <property type="taxonomic scope" value="Bacteria"/>
</dbReference>
<comment type="similarity">
    <text evidence="2">Belongs to the catalase family.</text>
</comment>
<dbReference type="GO" id="GO:0042744">
    <property type="term" value="P:hydrogen peroxide catabolic process"/>
    <property type="evidence" value="ECO:0007669"/>
    <property type="project" value="UniProtKB-KW"/>
</dbReference>
<evidence type="ECO:0000313" key="15">
    <source>
        <dbReference type="Proteomes" id="UP000014155"/>
    </source>
</evidence>
<comment type="cofactor">
    <cofactor evidence="1 11">
        <name>heme</name>
        <dbReference type="ChEBI" id="CHEBI:30413"/>
    </cofactor>
</comment>
<dbReference type="PANTHER" id="PTHR11465:SF23">
    <property type="entry name" value="CATALASE-2"/>
    <property type="match status" value="1"/>
</dbReference>
<dbReference type="PANTHER" id="PTHR11465">
    <property type="entry name" value="CATALASE"/>
    <property type="match status" value="1"/>
</dbReference>
<dbReference type="GO" id="GO:0005737">
    <property type="term" value="C:cytoplasm"/>
    <property type="evidence" value="ECO:0007669"/>
    <property type="project" value="TreeGrafter"/>
</dbReference>
<comment type="caution">
    <text evidence="14">The sequence shown here is derived from an EMBL/GenBank/DDBJ whole genome shotgun (WGS) entry which is preliminary data.</text>
</comment>
<sequence length="532" mass="59798">MDNNNGWFQLEKENARRSSSRQNEQIKRNQSQSPYPGAHKNGQPMTAEESHPSAMPAKTGSSDVAPSNAYMISKPMAAGTYSQNVTPAETVDSDVAHSQTVGVRGPVLVQDTALHETLETFVFSTTLARRLHTKGYGAFGYFYTTHSMQEYTKAGFLQTPGQQVPVAVRFSLASSNQGTPDTLRNVRGFSTRFYTDGGFFDLLCNHLPVFFVRDAIRVPDVISHLSPSPVNNLADPDRFWSLFAKYPETTNMLIWFFSDLGTVKSLRHIRGYSVSTYVWRNAQGVRRYVKYIWIPMAGQEFIDRQEAQQLACKDPNIAGSDLYDSIAQGKAVEYELRVQLMDPEDAKTLPFDPLDDTKLWDEAQFPSLPVGRMVLNRNPDNYAEQVEKLALNPANLLPGLEFSDDKILQGRTFIYSDAQRHRLGPDYRNIPVNKQPNWSPASMVSSGNGRYIDGEIMRAEIPDSDDFTQATQKYESFSSAEKKSFVDNIASGLVEAQPNTQRIVLRHLEQVSPVLAEMVRNQMLLYADTGER</sequence>
<dbReference type="InterPro" id="IPR024711">
    <property type="entry name" value="Catalase_clade1/3"/>
</dbReference>
<organism evidence="14 15">
    <name type="scientific">Ruminiclostridium cellobioparum subsp. termitidis CT1112</name>
    <dbReference type="NCBI Taxonomy" id="1195236"/>
    <lineage>
        <taxon>Bacteria</taxon>
        <taxon>Bacillati</taxon>
        <taxon>Bacillota</taxon>
        <taxon>Clostridia</taxon>
        <taxon>Eubacteriales</taxon>
        <taxon>Oscillospiraceae</taxon>
        <taxon>Ruminiclostridium</taxon>
    </lineage>
</organism>
<dbReference type="SMART" id="SM01060">
    <property type="entry name" value="Catalase"/>
    <property type="match status" value="1"/>
</dbReference>
<dbReference type="PIRSF" id="PIRSF038928">
    <property type="entry name" value="Catalase_clade1-3"/>
    <property type="match status" value="1"/>
</dbReference>
<dbReference type="InterPro" id="IPR010582">
    <property type="entry name" value="Catalase_immune_responsive"/>
</dbReference>
<dbReference type="SUPFAM" id="SSF56634">
    <property type="entry name" value="Heme-dependent catalase-like"/>
    <property type="match status" value="1"/>
</dbReference>
<keyword evidence="15" id="KW-1185">Reference proteome</keyword>
<feature type="domain" description="Catalase core" evidence="13">
    <location>
        <begin position="86"/>
        <end position="481"/>
    </location>
</feature>
<feature type="active site" evidence="10">
    <location>
        <position position="132"/>
    </location>
</feature>
<name>S0FS31_RUMCE</name>
<accession>S0FS31</accession>
<feature type="active site" evidence="10">
    <location>
        <position position="205"/>
    </location>
</feature>
<evidence type="ECO:0000256" key="3">
    <source>
        <dbReference type="ARBA" id="ARBA00012314"/>
    </source>
</evidence>
<feature type="region of interest" description="Disordered" evidence="12">
    <location>
        <begin position="1"/>
        <end position="67"/>
    </location>
</feature>
<dbReference type="RefSeq" id="WP_004625499.1">
    <property type="nucleotide sequence ID" value="NZ_AORV01000031.1"/>
</dbReference>
<evidence type="ECO:0000256" key="1">
    <source>
        <dbReference type="ARBA" id="ARBA00001971"/>
    </source>
</evidence>
<evidence type="ECO:0000256" key="10">
    <source>
        <dbReference type="PIRSR" id="PIRSR038928-1"/>
    </source>
</evidence>
<dbReference type="GO" id="GO:0020037">
    <property type="term" value="F:heme binding"/>
    <property type="evidence" value="ECO:0007669"/>
    <property type="project" value="InterPro"/>
</dbReference>
<keyword evidence="8 11" id="KW-0408">Iron</keyword>
<feature type="compositionally biased region" description="Polar residues" evidence="12">
    <location>
        <begin position="20"/>
        <end position="34"/>
    </location>
</feature>
<evidence type="ECO:0000256" key="4">
    <source>
        <dbReference type="ARBA" id="ARBA00022559"/>
    </source>
</evidence>
<keyword evidence="7 14" id="KW-0560">Oxidoreductase</keyword>
<evidence type="ECO:0000256" key="9">
    <source>
        <dbReference type="ARBA" id="ARBA00023324"/>
    </source>
</evidence>
<evidence type="ECO:0000259" key="13">
    <source>
        <dbReference type="SMART" id="SM01060"/>
    </source>
</evidence>
<protein>
    <recommendedName>
        <fullName evidence="3">catalase</fullName>
        <ecNumber evidence="3">1.11.1.6</ecNumber>
    </recommendedName>
</protein>
<reference evidence="14 15" key="1">
    <citation type="journal article" date="2013" name="Genome Announc.">
        <title>Draft Genome Sequence of the Cellulolytic, Mesophilic, Anaerobic Bacterium Clostridium termitidis Strain CT1112 (DSM 5398).</title>
        <authorList>
            <person name="Lal S."/>
            <person name="Ramachandran U."/>
            <person name="Zhang X."/>
            <person name="Munir R."/>
            <person name="Sparling R."/>
            <person name="Levin D.B."/>
        </authorList>
    </citation>
    <scope>NUCLEOTIDE SEQUENCE [LARGE SCALE GENOMIC DNA]</scope>
    <source>
        <strain evidence="14 15">CT1112</strain>
    </source>
</reference>
<evidence type="ECO:0000256" key="2">
    <source>
        <dbReference type="ARBA" id="ARBA00005329"/>
    </source>
</evidence>
<dbReference type="AlphaFoldDB" id="S0FS31"/>
<evidence type="ECO:0000256" key="12">
    <source>
        <dbReference type="SAM" id="MobiDB-lite"/>
    </source>
</evidence>
<evidence type="ECO:0000313" key="14">
    <source>
        <dbReference type="EMBL" id="EMS71989.1"/>
    </source>
</evidence>
<evidence type="ECO:0000256" key="6">
    <source>
        <dbReference type="ARBA" id="ARBA00022723"/>
    </source>
</evidence>
<proteinExistence type="inferred from homology"/>
<dbReference type="EMBL" id="AORV01000031">
    <property type="protein sequence ID" value="EMS71989.1"/>
    <property type="molecule type" value="Genomic_DNA"/>
</dbReference>
<dbReference type="PROSITE" id="PS51402">
    <property type="entry name" value="CATALASE_3"/>
    <property type="match status" value="1"/>
</dbReference>
<keyword evidence="5 11" id="KW-0349">Heme</keyword>
<dbReference type="Gene3D" id="2.40.180.10">
    <property type="entry name" value="Catalase core domain"/>
    <property type="match status" value="1"/>
</dbReference>
<evidence type="ECO:0000256" key="5">
    <source>
        <dbReference type="ARBA" id="ARBA00022617"/>
    </source>
</evidence>
<dbReference type="InterPro" id="IPR011614">
    <property type="entry name" value="Catalase_core"/>
</dbReference>
<dbReference type="GO" id="GO:0046872">
    <property type="term" value="F:metal ion binding"/>
    <property type="evidence" value="ECO:0007669"/>
    <property type="project" value="UniProtKB-KW"/>
</dbReference>
<keyword evidence="4 14" id="KW-0575">Peroxidase</keyword>
<dbReference type="PRINTS" id="PR00067">
    <property type="entry name" value="CATALASE"/>
</dbReference>
<dbReference type="EC" id="1.11.1.6" evidence="3"/>
<dbReference type="InterPro" id="IPR018028">
    <property type="entry name" value="Catalase"/>
</dbReference>
<dbReference type="Proteomes" id="UP000014155">
    <property type="component" value="Unassembled WGS sequence"/>
</dbReference>
<dbReference type="PATRIC" id="fig|1195236.3.peg.2417"/>
<keyword evidence="9" id="KW-0376">Hydrogen peroxide</keyword>
<evidence type="ECO:0000256" key="7">
    <source>
        <dbReference type="ARBA" id="ARBA00023002"/>
    </source>
</evidence>
<dbReference type="InterPro" id="IPR020835">
    <property type="entry name" value="Catalase_sf"/>
</dbReference>
<gene>
    <name evidence="14" type="ORF">CTER_2113</name>
</gene>
<dbReference type="Pfam" id="PF00199">
    <property type="entry name" value="Catalase"/>
    <property type="match status" value="1"/>
</dbReference>
<dbReference type="GO" id="GO:0004096">
    <property type="term" value="F:catalase activity"/>
    <property type="evidence" value="ECO:0007669"/>
    <property type="project" value="UniProtKB-EC"/>
</dbReference>
<dbReference type="Pfam" id="PF06628">
    <property type="entry name" value="Catalase-rel"/>
    <property type="match status" value="1"/>
</dbReference>
<keyword evidence="6 11" id="KW-0479">Metal-binding</keyword>
<feature type="binding site" description="axial binding residue" evidence="11">
    <location>
        <position position="415"/>
    </location>
    <ligand>
        <name>heme</name>
        <dbReference type="ChEBI" id="CHEBI:30413"/>
    </ligand>
    <ligandPart>
        <name>Fe</name>
        <dbReference type="ChEBI" id="CHEBI:18248"/>
    </ligandPart>
</feature>
<evidence type="ECO:0000256" key="8">
    <source>
        <dbReference type="ARBA" id="ARBA00023004"/>
    </source>
</evidence>